<dbReference type="Pfam" id="PF07503">
    <property type="entry name" value="zf-HYPF"/>
    <property type="match status" value="2"/>
</dbReference>
<dbReference type="GO" id="GO:0003725">
    <property type="term" value="F:double-stranded RNA binding"/>
    <property type="evidence" value="ECO:0007669"/>
    <property type="project" value="InterPro"/>
</dbReference>
<dbReference type="Pfam" id="PF17788">
    <property type="entry name" value="HypF_C"/>
    <property type="match status" value="1"/>
</dbReference>
<dbReference type="SUPFAM" id="SSF55821">
    <property type="entry name" value="YrdC/RibB"/>
    <property type="match status" value="1"/>
</dbReference>
<dbReference type="Gene3D" id="3.30.110.120">
    <property type="match status" value="1"/>
</dbReference>
<comment type="catalytic activity">
    <reaction evidence="9">
        <text>C-terminal L-cysteinyl-[HypE protein] + carbamoyl phosphate + ATP + H2O = C-terminal S-carboxamide-L-cysteinyl-[HypE protein] + AMP + phosphate + diphosphate + H(+)</text>
        <dbReference type="Rhea" id="RHEA:55636"/>
        <dbReference type="Rhea" id="RHEA-COMP:14247"/>
        <dbReference type="Rhea" id="RHEA-COMP:14392"/>
        <dbReference type="ChEBI" id="CHEBI:15377"/>
        <dbReference type="ChEBI" id="CHEBI:15378"/>
        <dbReference type="ChEBI" id="CHEBI:30616"/>
        <dbReference type="ChEBI" id="CHEBI:33019"/>
        <dbReference type="ChEBI" id="CHEBI:43474"/>
        <dbReference type="ChEBI" id="CHEBI:58228"/>
        <dbReference type="ChEBI" id="CHEBI:76913"/>
        <dbReference type="ChEBI" id="CHEBI:139126"/>
        <dbReference type="ChEBI" id="CHEBI:456215"/>
    </reaction>
</comment>
<dbReference type="InterPro" id="IPR051060">
    <property type="entry name" value="Carbamoyltrans_HypF-like"/>
</dbReference>
<dbReference type="PANTHER" id="PTHR42959">
    <property type="entry name" value="CARBAMOYLTRANSFERASE"/>
    <property type="match status" value="1"/>
</dbReference>
<sequence>MAEGGVQGALARTRIEVWGVVQGVGFRPFVYRLARRYGLAGFVRNHSRGVTAELEGDPGALDAFLEALEREAPPLSRIDRVESTPLPPRGEEGFHVVESVRETTREALVRPDAAVCDACLAELFDPEDRRYRYPFINCTDCGPRFTIIRDIPYDRPFTTMAAFTMCPQCQSEYEDPGDRRFHAQPNACPNCGPQAWYSRGDATVTGQDAFEAAARDLAAGAVVAVKGLGGYHLAVDPFNGEAVMRLRERKRRPHKPLAVMAADLATVEQLCQVPSGAPEILLSPSRPILLLPRREESPLAPEVYRPHATVGVMVAYTPLHYLLLDALKRRGHAPVLVMTSGNVSGQPILADNAEAHARLGGVADAFLDHNRPIHIRCDDSVAQLAADGGLQLLRRARGFVPDVLPLAPAAPVPLLAVGGQEKSAFALGQGERAFLSQYLGDLEMVETLEALKAGVEHFCRVFAIRPQVVVHDLHPGYLSTRYAQETGVPALAVQHHHAHIASVLAEAGHRGPVVGVAADGTGYGDDGTLWGGEILLATLRGYQRVGHLAPLSLPGGERAIREPWRLAVAALYRLWGEDLGGRPLPLPPGVERRTALAVARLPAGPYAPLTTSLGRYFDLVAALLGIGQVVSFEGQAAMELEAVCAAGPAQPYPYHLRKEADGLVMDLWPALEILAVTQEPVPVVAARFHATVAAMLEEAVREVVDQTGIREVALSGGVFQNRRLTRLLRERLTAAGLDVLLNHAVPPNDGGLAYGQLAVAAARLTEGEEIRT</sequence>
<evidence type="ECO:0000256" key="10">
    <source>
        <dbReference type="PIRNR" id="PIRNR006256"/>
    </source>
</evidence>
<proteinExistence type="inferred from homology"/>
<feature type="domain" description="Acylphosphatase-like" evidence="12">
    <location>
        <begin position="12"/>
        <end position="98"/>
    </location>
</feature>
<evidence type="ECO:0000256" key="8">
    <source>
        <dbReference type="ARBA" id="ARBA00047645"/>
    </source>
</evidence>
<dbReference type="Pfam" id="PF22521">
    <property type="entry name" value="HypF_C_2"/>
    <property type="match status" value="1"/>
</dbReference>
<dbReference type="AlphaFoldDB" id="A0A6F8ZFV8"/>
<comment type="similarity">
    <text evidence="3 10">Belongs to the carbamoyltransferase HypF family.</text>
</comment>
<dbReference type="InterPro" id="IPR006070">
    <property type="entry name" value="Sua5-like_dom"/>
</dbReference>
<dbReference type="PROSITE" id="PS51163">
    <property type="entry name" value="YRDC"/>
    <property type="match status" value="1"/>
</dbReference>
<keyword evidence="15" id="KW-1185">Reference proteome</keyword>
<dbReference type="KEGG" id="hfv:R50_1081"/>
<comment type="pathway">
    <text evidence="1">Protein modification; [NiFe] hydrogenase maturation.</text>
</comment>
<dbReference type="Pfam" id="PF00708">
    <property type="entry name" value="Acylphosphatase"/>
    <property type="match status" value="1"/>
</dbReference>
<evidence type="ECO:0000256" key="6">
    <source>
        <dbReference type="ARBA" id="ARBA00022771"/>
    </source>
</evidence>
<dbReference type="GO" id="GO:0016874">
    <property type="term" value="F:ligase activity"/>
    <property type="evidence" value="ECO:0007669"/>
    <property type="project" value="UniProtKB-UniRule"/>
</dbReference>
<feature type="active site" evidence="11">
    <location>
        <position position="45"/>
    </location>
</feature>
<dbReference type="EMBL" id="LR778114">
    <property type="protein sequence ID" value="CAB1128587.1"/>
    <property type="molecule type" value="Genomic_DNA"/>
</dbReference>
<dbReference type="SUPFAM" id="SSF54975">
    <property type="entry name" value="Acylphosphatase/BLUF domain-like"/>
    <property type="match status" value="1"/>
</dbReference>
<protein>
    <recommendedName>
        <fullName evidence="10">Carbamoyltransferase</fullName>
        <ecNumber evidence="10">6.2.-.-</ecNumber>
    </recommendedName>
</protein>
<keyword evidence="11" id="KW-0378">Hydrolase</keyword>
<gene>
    <name evidence="14" type="primary">hypF</name>
    <name evidence="14" type="ORF">R50_1081</name>
</gene>
<dbReference type="Gene3D" id="3.30.420.40">
    <property type="match status" value="1"/>
</dbReference>
<dbReference type="NCBIfam" id="TIGR00143">
    <property type="entry name" value="hypF"/>
    <property type="match status" value="1"/>
</dbReference>
<evidence type="ECO:0000256" key="3">
    <source>
        <dbReference type="ARBA" id="ARBA00008097"/>
    </source>
</evidence>
<dbReference type="GO" id="GO:0003998">
    <property type="term" value="F:acylphosphatase activity"/>
    <property type="evidence" value="ECO:0007669"/>
    <property type="project" value="UniProtKB-EC"/>
</dbReference>
<evidence type="ECO:0000256" key="4">
    <source>
        <dbReference type="ARBA" id="ARBA00022598"/>
    </source>
</evidence>
<evidence type="ECO:0000313" key="15">
    <source>
        <dbReference type="Proteomes" id="UP000503399"/>
    </source>
</evidence>
<comment type="catalytic activity">
    <reaction evidence="8 11">
        <text>an acyl phosphate + H2O = a carboxylate + phosphate + H(+)</text>
        <dbReference type="Rhea" id="RHEA:14965"/>
        <dbReference type="ChEBI" id="CHEBI:15377"/>
        <dbReference type="ChEBI" id="CHEBI:15378"/>
        <dbReference type="ChEBI" id="CHEBI:29067"/>
        <dbReference type="ChEBI" id="CHEBI:43474"/>
        <dbReference type="ChEBI" id="CHEBI:59918"/>
        <dbReference type="EC" id="3.6.1.7"/>
    </reaction>
</comment>
<evidence type="ECO:0000256" key="9">
    <source>
        <dbReference type="ARBA" id="ARBA00048220"/>
    </source>
</evidence>
<keyword evidence="7" id="KW-0862">Zinc</keyword>
<dbReference type="InterPro" id="IPR017945">
    <property type="entry name" value="DHBP_synth_RibB-like_a/b_dom"/>
</dbReference>
<keyword evidence="14" id="KW-0808">Transferase</keyword>
<reference evidence="14 15" key="1">
    <citation type="submission" date="2020-02" db="EMBL/GenBank/DDBJ databases">
        <authorList>
            <person name="Hogendoorn C."/>
        </authorList>
    </citation>
    <scope>NUCLEOTIDE SEQUENCE [LARGE SCALE GENOMIC DNA]</scope>
    <source>
        <strain evidence="14">R501</strain>
    </source>
</reference>
<dbReference type="Pfam" id="PF01300">
    <property type="entry name" value="Sua5_yciO_yrdC"/>
    <property type="match status" value="1"/>
</dbReference>
<dbReference type="EC" id="6.2.-.-" evidence="10"/>
<evidence type="ECO:0000256" key="7">
    <source>
        <dbReference type="ARBA" id="ARBA00022833"/>
    </source>
</evidence>
<name>A0A6F8ZFV8_9FIRM</name>
<dbReference type="GO" id="GO:0051604">
    <property type="term" value="P:protein maturation"/>
    <property type="evidence" value="ECO:0007669"/>
    <property type="project" value="TreeGrafter"/>
</dbReference>
<evidence type="ECO:0000256" key="2">
    <source>
        <dbReference type="ARBA" id="ARBA00005614"/>
    </source>
</evidence>
<dbReference type="PIRSF" id="PIRSF006256">
    <property type="entry name" value="CMPcnvr_hdrg_mat"/>
    <property type="match status" value="1"/>
</dbReference>
<feature type="domain" description="YrdC-like" evidence="13">
    <location>
        <begin position="207"/>
        <end position="398"/>
    </location>
</feature>
<dbReference type="InterPro" id="IPR055128">
    <property type="entry name" value="HypF_C_2"/>
</dbReference>
<dbReference type="Proteomes" id="UP000503399">
    <property type="component" value="Chromosome"/>
</dbReference>
<keyword evidence="5" id="KW-0479">Metal-binding</keyword>
<dbReference type="InterPro" id="IPR001792">
    <property type="entry name" value="Acylphosphatase-like_dom"/>
</dbReference>
<feature type="active site" evidence="11">
    <location>
        <position position="27"/>
    </location>
</feature>
<dbReference type="InterPro" id="IPR004421">
    <property type="entry name" value="Carbamoyltransferase_HypF"/>
</dbReference>
<evidence type="ECO:0000259" key="13">
    <source>
        <dbReference type="PROSITE" id="PS51163"/>
    </source>
</evidence>
<organism evidence="14 15">
    <name type="scientific">Candidatus Hydrogenisulfobacillus filiaventi</name>
    <dbReference type="NCBI Taxonomy" id="2707344"/>
    <lineage>
        <taxon>Bacteria</taxon>
        <taxon>Bacillati</taxon>
        <taxon>Bacillota</taxon>
        <taxon>Clostridia</taxon>
        <taxon>Eubacteriales</taxon>
        <taxon>Clostridiales Family XVII. Incertae Sedis</taxon>
        <taxon>Candidatus Hydrogenisulfobacillus</taxon>
    </lineage>
</organism>
<comment type="similarity">
    <text evidence="2">Belongs to the acylphosphatase family.</text>
</comment>
<evidence type="ECO:0000256" key="11">
    <source>
        <dbReference type="PROSITE-ProRule" id="PRU00520"/>
    </source>
</evidence>
<dbReference type="PANTHER" id="PTHR42959:SF1">
    <property type="entry name" value="CARBAMOYLTRANSFERASE HYPF"/>
    <property type="match status" value="1"/>
</dbReference>
<dbReference type="GO" id="GO:0008270">
    <property type="term" value="F:zinc ion binding"/>
    <property type="evidence" value="ECO:0007669"/>
    <property type="project" value="UniProtKB-KW"/>
</dbReference>
<dbReference type="InterPro" id="IPR036046">
    <property type="entry name" value="Acylphosphatase-like_dom_sf"/>
</dbReference>
<dbReference type="InterPro" id="IPR011125">
    <property type="entry name" value="Znf_HypF"/>
</dbReference>
<keyword evidence="6" id="KW-0863">Zinc-finger</keyword>
<dbReference type="UniPathway" id="UPA00335"/>
<dbReference type="PROSITE" id="PS51160">
    <property type="entry name" value="ACYLPHOSPHATASE_3"/>
    <property type="match status" value="1"/>
</dbReference>
<evidence type="ECO:0000313" key="14">
    <source>
        <dbReference type="EMBL" id="CAB1128587.1"/>
    </source>
</evidence>
<dbReference type="Gene3D" id="3.90.870.50">
    <property type="match status" value="1"/>
</dbReference>
<dbReference type="InterPro" id="IPR041440">
    <property type="entry name" value="HypF_C"/>
</dbReference>
<accession>A0A6F8ZFV8</accession>
<evidence type="ECO:0000259" key="12">
    <source>
        <dbReference type="PROSITE" id="PS51160"/>
    </source>
</evidence>
<evidence type="ECO:0000256" key="5">
    <source>
        <dbReference type="ARBA" id="ARBA00022723"/>
    </source>
</evidence>
<evidence type="ECO:0000256" key="1">
    <source>
        <dbReference type="ARBA" id="ARBA00004711"/>
    </source>
</evidence>
<dbReference type="Gene3D" id="3.30.420.360">
    <property type="match status" value="1"/>
</dbReference>
<dbReference type="GO" id="GO:0016743">
    <property type="term" value="F:carboxyl- or carbamoyltransferase activity"/>
    <property type="evidence" value="ECO:0007669"/>
    <property type="project" value="UniProtKB-UniRule"/>
</dbReference>
<dbReference type="InterPro" id="IPR017968">
    <property type="entry name" value="Acylphosphatase_CS"/>
</dbReference>
<dbReference type="PROSITE" id="PS00150">
    <property type="entry name" value="ACYLPHOSPHATASE_1"/>
    <property type="match status" value="1"/>
</dbReference>
<keyword evidence="4 14" id="KW-0436">Ligase</keyword>